<evidence type="ECO:0000256" key="6">
    <source>
        <dbReference type="RuleBase" id="RU003476"/>
    </source>
</evidence>
<dbReference type="CDD" id="cd04665">
    <property type="entry name" value="NUDIX_RppH"/>
    <property type="match status" value="1"/>
</dbReference>
<dbReference type="EMBL" id="JJRY01000013">
    <property type="protein sequence ID" value="KEF37570.1"/>
    <property type="molecule type" value="Genomic_DNA"/>
</dbReference>
<organism evidence="8 9">
    <name type="scientific">Schinkia azotoformans MEV2011</name>
    <dbReference type="NCBI Taxonomy" id="1348973"/>
    <lineage>
        <taxon>Bacteria</taxon>
        <taxon>Bacillati</taxon>
        <taxon>Bacillota</taxon>
        <taxon>Bacilli</taxon>
        <taxon>Bacillales</taxon>
        <taxon>Bacillaceae</taxon>
        <taxon>Calidifontibacillus/Schinkia group</taxon>
        <taxon>Schinkia</taxon>
    </lineage>
</organism>
<dbReference type="Proteomes" id="UP000027936">
    <property type="component" value="Unassembled WGS sequence"/>
</dbReference>
<dbReference type="Pfam" id="PF00293">
    <property type="entry name" value="NUDIX"/>
    <property type="match status" value="1"/>
</dbReference>
<dbReference type="SUPFAM" id="SSF55811">
    <property type="entry name" value="Nudix"/>
    <property type="match status" value="1"/>
</dbReference>
<dbReference type="PRINTS" id="PR00502">
    <property type="entry name" value="NUDIXFAMILY"/>
</dbReference>
<sequence>MINFNDYYGNVVQLSFDYLPFSKNPKHVWVICKYKDQWLLTIHKKRGFEFPGGKVEPGESTDEAARREVMEETGATVRSLHYLGQYKVQAKLDLIIKNIYFAEIEQLHHRDTFFETNGPILLDELPTNIRLNEKFSFIMKDKVLEESLKQIEKLSF</sequence>
<dbReference type="Gene3D" id="3.90.79.10">
    <property type="entry name" value="Nucleoside Triphosphate Pyrophosphohydrolase"/>
    <property type="match status" value="1"/>
</dbReference>
<dbReference type="InterPro" id="IPR015797">
    <property type="entry name" value="NUDIX_hydrolase-like_dom_sf"/>
</dbReference>
<keyword evidence="3" id="KW-0479">Metal-binding</keyword>
<dbReference type="PANTHER" id="PTHR43758">
    <property type="entry name" value="7,8-DIHYDRO-8-OXOGUANINE TRIPHOSPHATASE"/>
    <property type="match status" value="1"/>
</dbReference>
<dbReference type="OrthoDB" id="9131041at2"/>
<name>A0A072NWF8_SCHAZ</name>
<evidence type="ECO:0000256" key="1">
    <source>
        <dbReference type="ARBA" id="ARBA00001946"/>
    </source>
</evidence>
<keyword evidence="5" id="KW-0460">Magnesium</keyword>
<proteinExistence type="inferred from homology"/>
<dbReference type="PROSITE" id="PS00893">
    <property type="entry name" value="NUDIX_BOX"/>
    <property type="match status" value="1"/>
</dbReference>
<dbReference type="GO" id="GO:0035539">
    <property type="term" value="F:8-oxo-7,8-dihydrodeoxyguanosine triphosphate pyrophosphatase activity"/>
    <property type="evidence" value="ECO:0007669"/>
    <property type="project" value="UniProtKB-EC"/>
</dbReference>
<dbReference type="EC" id="3.6.1.55" evidence="8"/>
<evidence type="ECO:0000256" key="2">
    <source>
        <dbReference type="ARBA" id="ARBA00005582"/>
    </source>
</evidence>
<evidence type="ECO:0000256" key="5">
    <source>
        <dbReference type="ARBA" id="ARBA00022842"/>
    </source>
</evidence>
<evidence type="ECO:0000256" key="4">
    <source>
        <dbReference type="ARBA" id="ARBA00022801"/>
    </source>
</evidence>
<protein>
    <submittedName>
        <fullName evidence="8">8-oxo-dGTPase</fullName>
        <ecNumber evidence="8">3.6.1.55</ecNumber>
    </submittedName>
</protein>
<evidence type="ECO:0000256" key="3">
    <source>
        <dbReference type="ARBA" id="ARBA00022723"/>
    </source>
</evidence>
<comment type="similarity">
    <text evidence="2 6">Belongs to the Nudix hydrolase family.</text>
</comment>
<reference evidence="8 9" key="1">
    <citation type="submission" date="2014-04" db="EMBL/GenBank/DDBJ databases">
        <title>Draft genome sequence of Bacillus azotoformans MEV2011, a (co-) denitrifying strain unable to grow in the presence of oxygen.</title>
        <authorList>
            <person name="Nielsen M."/>
            <person name="Schreiber L."/>
            <person name="Finster K."/>
            <person name="Schramm A."/>
        </authorList>
    </citation>
    <scope>NUCLEOTIDE SEQUENCE [LARGE SCALE GENOMIC DNA]</scope>
    <source>
        <strain evidence="8 9">MEV2011</strain>
    </source>
</reference>
<dbReference type="GO" id="GO:0005737">
    <property type="term" value="C:cytoplasm"/>
    <property type="evidence" value="ECO:0007669"/>
    <property type="project" value="TreeGrafter"/>
</dbReference>
<dbReference type="RefSeq" id="WP_035196625.1">
    <property type="nucleotide sequence ID" value="NZ_JJRY01000013.1"/>
</dbReference>
<dbReference type="InterPro" id="IPR000086">
    <property type="entry name" value="NUDIX_hydrolase_dom"/>
</dbReference>
<dbReference type="InterPro" id="IPR020084">
    <property type="entry name" value="NUDIX_hydrolase_CS"/>
</dbReference>
<evidence type="ECO:0000259" key="7">
    <source>
        <dbReference type="PROSITE" id="PS51462"/>
    </source>
</evidence>
<dbReference type="NCBIfam" id="TIGR02705">
    <property type="entry name" value="nudix_YtkD"/>
    <property type="match status" value="1"/>
</dbReference>
<dbReference type="GO" id="GO:0046872">
    <property type="term" value="F:metal ion binding"/>
    <property type="evidence" value="ECO:0007669"/>
    <property type="project" value="UniProtKB-KW"/>
</dbReference>
<dbReference type="PATRIC" id="fig|1348973.3.peg.3029"/>
<dbReference type="InterPro" id="IPR020476">
    <property type="entry name" value="Nudix_hydrolase"/>
</dbReference>
<comment type="cofactor">
    <cofactor evidence="1">
        <name>Mg(2+)</name>
        <dbReference type="ChEBI" id="CHEBI:18420"/>
    </cofactor>
</comment>
<accession>A0A072NWF8</accession>
<gene>
    <name evidence="8" type="ORF">M670_03149</name>
</gene>
<evidence type="ECO:0000313" key="8">
    <source>
        <dbReference type="EMBL" id="KEF37570.1"/>
    </source>
</evidence>
<evidence type="ECO:0000313" key="9">
    <source>
        <dbReference type="Proteomes" id="UP000027936"/>
    </source>
</evidence>
<dbReference type="PANTHER" id="PTHR43758:SF8">
    <property type="entry name" value="8-OXO-DGTP DIPHOSPHATASE YTKD-RELATED"/>
    <property type="match status" value="1"/>
</dbReference>
<comment type="caution">
    <text evidence="8">The sequence shown here is derived from an EMBL/GenBank/DDBJ whole genome shotgun (WGS) entry which is preliminary data.</text>
</comment>
<keyword evidence="4 6" id="KW-0378">Hydrolase</keyword>
<feature type="domain" description="Nudix hydrolase" evidence="7">
    <location>
        <begin position="11"/>
        <end position="145"/>
    </location>
</feature>
<dbReference type="AlphaFoldDB" id="A0A072NWF8"/>
<dbReference type="PROSITE" id="PS51462">
    <property type="entry name" value="NUDIX"/>
    <property type="match status" value="1"/>
</dbReference>
<dbReference type="InterPro" id="IPR014078">
    <property type="entry name" value="Nudix_YtkD"/>
</dbReference>